<proteinExistence type="predicted"/>
<protein>
    <submittedName>
        <fullName evidence="2">Uncharacterized protein</fullName>
    </submittedName>
</protein>
<feature type="region of interest" description="Disordered" evidence="1">
    <location>
        <begin position="1"/>
        <end position="35"/>
    </location>
</feature>
<evidence type="ECO:0000256" key="1">
    <source>
        <dbReference type="SAM" id="MobiDB-lite"/>
    </source>
</evidence>
<organism evidence="2 3">
    <name type="scientific">Favolaschia claudopus</name>
    <dbReference type="NCBI Taxonomy" id="2862362"/>
    <lineage>
        <taxon>Eukaryota</taxon>
        <taxon>Fungi</taxon>
        <taxon>Dikarya</taxon>
        <taxon>Basidiomycota</taxon>
        <taxon>Agaricomycotina</taxon>
        <taxon>Agaricomycetes</taxon>
        <taxon>Agaricomycetidae</taxon>
        <taxon>Agaricales</taxon>
        <taxon>Marasmiineae</taxon>
        <taxon>Mycenaceae</taxon>
        <taxon>Favolaschia</taxon>
    </lineage>
</organism>
<evidence type="ECO:0000313" key="3">
    <source>
        <dbReference type="Proteomes" id="UP001362999"/>
    </source>
</evidence>
<keyword evidence="3" id="KW-1185">Reference proteome</keyword>
<name>A0AAV9ZXX2_9AGAR</name>
<evidence type="ECO:0000313" key="2">
    <source>
        <dbReference type="EMBL" id="KAK6995947.1"/>
    </source>
</evidence>
<comment type="caution">
    <text evidence="2">The sequence shown here is derived from an EMBL/GenBank/DDBJ whole genome shotgun (WGS) entry which is preliminary data.</text>
</comment>
<dbReference type="Proteomes" id="UP001362999">
    <property type="component" value="Unassembled WGS sequence"/>
</dbReference>
<accession>A0AAV9ZXX2</accession>
<sequence length="72" mass="8372">MATYPYLDPPLSRPHLSLHPQPSDPEMMRSTTRTRTDVPVDFCNFRNFRLNGSVLRKSQDGLSIPTEVRKIW</sequence>
<reference evidence="2 3" key="1">
    <citation type="journal article" date="2024" name="J Genomics">
        <title>Draft genome sequencing and assembly of Favolaschia claudopus CIRM-BRFM 2984 isolated from oak limbs.</title>
        <authorList>
            <person name="Navarro D."/>
            <person name="Drula E."/>
            <person name="Chaduli D."/>
            <person name="Cazenave R."/>
            <person name="Ahrendt S."/>
            <person name="Wang J."/>
            <person name="Lipzen A."/>
            <person name="Daum C."/>
            <person name="Barry K."/>
            <person name="Grigoriev I.V."/>
            <person name="Favel A."/>
            <person name="Rosso M.N."/>
            <person name="Martin F."/>
        </authorList>
    </citation>
    <scope>NUCLEOTIDE SEQUENCE [LARGE SCALE GENOMIC DNA]</scope>
    <source>
        <strain evidence="2 3">CIRM-BRFM 2984</strain>
    </source>
</reference>
<gene>
    <name evidence="2" type="ORF">R3P38DRAFT_3222894</name>
</gene>
<dbReference type="EMBL" id="JAWWNJ010000100">
    <property type="protein sequence ID" value="KAK6995947.1"/>
    <property type="molecule type" value="Genomic_DNA"/>
</dbReference>
<dbReference type="AlphaFoldDB" id="A0AAV9ZXX2"/>